<dbReference type="InterPro" id="IPR058276">
    <property type="entry name" value="DUF7970"/>
</dbReference>
<dbReference type="OrthoDB" id="300423at2157"/>
<dbReference type="HOGENOM" id="CLU_133046_1_0_2"/>
<feature type="region of interest" description="Disordered" evidence="1">
    <location>
        <begin position="1"/>
        <end position="66"/>
    </location>
</feature>
<reference evidence="2 3" key="1">
    <citation type="submission" date="2012-11" db="EMBL/GenBank/DDBJ databases">
        <title>FINISHED of Natronococcus occultus SP4, DSM 3396.</title>
        <authorList>
            <consortium name="DOE Joint Genome Institute"/>
            <person name="Eisen J."/>
            <person name="Huntemann M."/>
            <person name="Wei C.-L."/>
            <person name="Han J."/>
            <person name="Detter J.C."/>
            <person name="Han C."/>
            <person name="Tapia R."/>
            <person name="Chen A."/>
            <person name="Kyrpides N."/>
            <person name="Mavromatis K."/>
            <person name="Markowitz V."/>
            <person name="Szeto E."/>
            <person name="Ivanova N."/>
            <person name="Mikhailova N."/>
            <person name="Ovchinnikova G."/>
            <person name="Pagani I."/>
            <person name="Pati A."/>
            <person name="Goodwin L."/>
            <person name="Nordberg H.P."/>
            <person name="Cantor M.N."/>
            <person name="Hua S.X."/>
            <person name="Woyke T."/>
            <person name="Eisen J."/>
            <person name="Klenk H.-P."/>
            <person name="Klenk H.-P."/>
        </authorList>
    </citation>
    <scope>NUCLEOTIDE SEQUENCE [LARGE SCALE GENOMIC DNA]</scope>
    <source>
        <strain evidence="2 3">SP4</strain>
    </source>
</reference>
<dbReference type="GeneID" id="14402547"/>
<dbReference type="Proteomes" id="UP000010878">
    <property type="component" value="Chromosome"/>
</dbReference>
<gene>
    <name evidence="2" type="ORF">Natoc_3699</name>
</gene>
<dbReference type="AlphaFoldDB" id="L0K4X6"/>
<dbReference type="eggNOG" id="arCOG09340">
    <property type="taxonomic scope" value="Archaea"/>
</dbReference>
<dbReference type="STRING" id="694430.Natoc_3699"/>
<protein>
    <submittedName>
        <fullName evidence="2">Uncharacterized protein</fullName>
    </submittedName>
</protein>
<dbReference type="KEGG" id="nou:Natoc_3699"/>
<feature type="compositionally biased region" description="Acidic residues" evidence="1">
    <location>
        <begin position="1"/>
        <end position="12"/>
    </location>
</feature>
<evidence type="ECO:0000313" key="3">
    <source>
        <dbReference type="Proteomes" id="UP000010878"/>
    </source>
</evidence>
<evidence type="ECO:0000313" key="2">
    <source>
        <dbReference type="EMBL" id="AGB39414.1"/>
    </source>
</evidence>
<organism evidence="2 3">
    <name type="scientific">Natronococcus occultus SP4</name>
    <dbReference type="NCBI Taxonomy" id="694430"/>
    <lineage>
        <taxon>Archaea</taxon>
        <taxon>Methanobacteriati</taxon>
        <taxon>Methanobacteriota</taxon>
        <taxon>Stenosarchaea group</taxon>
        <taxon>Halobacteria</taxon>
        <taxon>Halobacteriales</taxon>
        <taxon>Natrialbaceae</taxon>
        <taxon>Natronococcus</taxon>
    </lineage>
</organism>
<name>L0K4X6_9EURY</name>
<dbReference type="EMBL" id="CP003929">
    <property type="protein sequence ID" value="AGB39414.1"/>
    <property type="molecule type" value="Genomic_DNA"/>
</dbReference>
<dbReference type="RefSeq" id="WP_015322848.1">
    <property type="nucleotide sequence ID" value="NC_019974.1"/>
</dbReference>
<accession>L0K4X6</accession>
<dbReference type="Pfam" id="PF25925">
    <property type="entry name" value="DUF7970"/>
    <property type="match status" value="1"/>
</dbReference>
<evidence type="ECO:0000256" key="1">
    <source>
        <dbReference type="SAM" id="MobiDB-lite"/>
    </source>
</evidence>
<proteinExistence type="predicted"/>
<sequence>MSNPFDDLEAETAESPNTEDGAGEDGAASVDEEATGSAAPEDAGAGSIESTASSPAESGPAFEYDAVRQRPLYARGESWDAFEKKLRTTIAPELAREDVVDEETREIHDAVLRLATEEPERIAELVLEARREE</sequence>
<keyword evidence="3" id="KW-1185">Reference proteome</keyword>